<dbReference type="Proteomes" id="UP000284842">
    <property type="component" value="Unassembled WGS sequence"/>
</dbReference>
<dbReference type="EMBL" id="NHTK01006113">
    <property type="protein sequence ID" value="PPQ63697.1"/>
    <property type="molecule type" value="Genomic_DNA"/>
</dbReference>
<dbReference type="SUPFAM" id="SSF46785">
    <property type="entry name" value="Winged helix' DNA-binding domain"/>
    <property type="match status" value="1"/>
</dbReference>
<keyword evidence="4" id="KW-0804">Transcription</keyword>
<dbReference type="InterPro" id="IPR044210">
    <property type="entry name" value="Tfc3-like"/>
</dbReference>
<protein>
    <submittedName>
        <fullName evidence="10">Uncharacterized protein</fullName>
    </submittedName>
</protein>
<dbReference type="GO" id="GO:0006384">
    <property type="term" value="P:transcription initiation at RNA polymerase III promoter"/>
    <property type="evidence" value="ECO:0007669"/>
    <property type="project" value="InterPro"/>
</dbReference>
<feature type="compositionally biased region" description="Polar residues" evidence="7">
    <location>
        <begin position="603"/>
        <end position="619"/>
    </location>
</feature>
<name>A0A409VEL0_9AGAR</name>
<dbReference type="PANTHER" id="PTHR15180">
    <property type="entry name" value="GENERAL TRANSCRIPTION FACTOR 3C POLYPEPTIDE 1"/>
    <property type="match status" value="1"/>
</dbReference>
<keyword evidence="5" id="KW-0539">Nucleus</keyword>
<comment type="subcellular location">
    <subcellularLocation>
        <location evidence="1">Nucleus</location>
    </subcellularLocation>
</comment>
<dbReference type="GO" id="GO:0005634">
    <property type="term" value="C:nucleus"/>
    <property type="evidence" value="ECO:0007669"/>
    <property type="project" value="UniProtKB-SubCell"/>
</dbReference>
<dbReference type="InterPro" id="IPR007309">
    <property type="entry name" value="TFIIIC_Bblock-bd"/>
</dbReference>
<feature type="compositionally biased region" description="Polar residues" evidence="7">
    <location>
        <begin position="641"/>
        <end position="664"/>
    </location>
</feature>
<proteinExistence type="predicted"/>
<feature type="region of interest" description="Disordered" evidence="7">
    <location>
        <begin position="1615"/>
        <end position="1634"/>
    </location>
</feature>
<gene>
    <name evidence="10" type="ORF">CVT24_004277</name>
</gene>
<evidence type="ECO:0000256" key="5">
    <source>
        <dbReference type="ARBA" id="ARBA00023242"/>
    </source>
</evidence>
<feature type="region of interest" description="Disordered" evidence="7">
    <location>
        <begin position="1305"/>
        <end position="1337"/>
    </location>
</feature>
<keyword evidence="3" id="KW-0238">DNA-binding</keyword>
<feature type="region of interest" description="Disordered" evidence="7">
    <location>
        <begin position="1349"/>
        <end position="1376"/>
    </location>
</feature>
<evidence type="ECO:0000256" key="1">
    <source>
        <dbReference type="ARBA" id="ARBA00004123"/>
    </source>
</evidence>
<dbReference type="GO" id="GO:0000127">
    <property type="term" value="C:transcription factor TFIIIC complex"/>
    <property type="evidence" value="ECO:0007669"/>
    <property type="project" value="InterPro"/>
</dbReference>
<evidence type="ECO:0000256" key="7">
    <source>
        <dbReference type="SAM" id="MobiDB-lite"/>
    </source>
</evidence>
<keyword evidence="11" id="KW-1185">Reference proteome</keyword>
<feature type="region of interest" description="Disordered" evidence="7">
    <location>
        <begin position="690"/>
        <end position="709"/>
    </location>
</feature>
<feature type="region of interest" description="Disordered" evidence="7">
    <location>
        <begin position="522"/>
        <end position="664"/>
    </location>
</feature>
<evidence type="ECO:0000256" key="4">
    <source>
        <dbReference type="ARBA" id="ARBA00023163"/>
    </source>
</evidence>
<feature type="compositionally biased region" description="Basic residues" evidence="7">
    <location>
        <begin position="534"/>
        <end position="547"/>
    </location>
</feature>
<evidence type="ECO:0000256" key="6">
    <source>
        <dbReference type="SAM" id="Coils"/>
    </source>
</evidence>
<dbReference type="Pfam" id="PF04182">
    <property type="entry name" value="B-block_TFIIIC"/>
    <property type="match status" value="1"/>
</dbReference>
<dbReference type="Pfam" id="PF20222">
    <property type="entry name" value="DUF6581"/>
    <property type="match status" value="1"/>
</dbReference>
<evidence type="ECO:0000313" key="10">
    <source>
        <dbReference type="EMBL" id="PPQ63697.1"/>
    </source>
</evidence>
<dbReference type="OrthoDB" id="68020at2759"/>
<dbReference type="CDD" id="cd16169">
    <property type="entry name" value="Tau138_eWH"/>
    <property type="match status" value="1"/>
</dbReference>
<keyword evidence="2" id="KW-0597">Phosphoprotein</keyword>
<dbReference type="GO" id="GO:0042791">
    <property type="term" value="P:5S class rRNA transcription by RNA polymerase III"/>
    <property type="evidence" value="ECO:0007669"/>
    <property type="project" value="TreeGrafter"/>
</dbReference>
<feature type="compositionally biased region" description="Basic and acidic residues" evidence="7">
    <location>
        <begin position="522"/>
        <end position="533"/>
    </location>
</feature>
<feature type="region of interest" description="Disordered" evidence="7">
    <location>
        <begin position="86"/>
        <end position="106"/>
    </location>
</feature>
<dbReference type="PANTHER" id="PTHR15180:SF1">
    <property type="entry name" value="GENERAL TRANSCRIPTION FACTOR 3C POLYPEPTIDE 1"/>
    <property type="match status" value="1"/>
</dbReference>
<sequence length="1986" mass="223778">MDELLHHCLRELAFDGELGPSRLKDFIVDFYTSNNASSHTLQNADDAFCSFVWSLMVQQPSVMVGLTPIGISSEVWIAPQISAKRKAKGPSESPQASTPPSLEPLSVASTPLPELQKMYGERLRVAVEPDAIFCAITGSHIRSAKMSPMVYSALQIITRGRDAGVTVVDLGKQTGYDQKTCFYLVRQLIELDLIVKVRRGGVGTHFCIHKYFFERNASWKAIRDEEIEAEESLQSQNLMEEDDKEEDDVLYSHEQLNFTPIDARHLSSLPLISSRVIKLLKASKNHIHASNNMLITLGFSNPTKTDRRFFQSRIREMIQQRLIEKVIVPSNKKKSVNASVKCFRLVEDDALDVSDVALTVLQPADDVEDFTADSQGGVKMNTTVHRQIIELLEESGTTGMTLNVSSHFFPLAGKLNRMKEIATSLSQFDKRTIELLLARADKYHPPPHLTDLAIAGLMETKGRERRHRYFTLANYRKLVDKESLDKNSTGLRDITLHQAGGFFPIPSDCFYDNEQELVRYSDGFKEKDKNSNKKDRKTKEKKSQKRKNGAETVEELDDEDKQAQQDVVVSQPGEIILQNVSRLSDRSKARKRGRPRKHPVQPQPESDSWTPSQNANEVLNQPDAPPCVAELLPGPKAVSDAQEQLLSNTKQASPPPSSLMNGNSDNVAVHETMQREETPRLDAQLSEGTSAGALNGVHPESQKQTATRVNVSQLRRENELLRLVENNGGILNIQTKEFYDSHMKLLETMAQAGEATSAPVGTRTDKRTITSTFESLERKKRVKVLKTSVPSYTGSTRPACVIYLPETDEQALNDFLADLSKGTHYSVPQLSSFVKIDQPVEYGADTSSSSRGTLPLQLLQVEQPGTDDKERWTRNLDRARQLFAYDDKIIREVFLTERTTLGQLYGFIVGRALRCRKLHLTALSAFEFDSTLPHVVSGDLRIIDISYFCHDLNVTTYTQLVSPLSHDEELLTLIRSESGMTTPVRDLPPRLHAFCQIGRSRAKTRILDMLQVLYSLGLALPLRPTTTESPYISCPSKGEYPTAFSIAPQDGWTVNTPHSAPMYWQFCRSAPLHIWALSETSPPYWKTADVTSATQAEAFWTDLRNACSDAQLEVVASSELQPTVMTLNTARSLRRAVSWKSDYFLTWHQTQYLKQFVRSAPAWTPLQIIDDEERGDKLSHISWVVSAPQHVVVDFFSNAHKKLLKHLEKLERKQKTLNKKGEDSKLSMARKAEEARARREKEWGDLLQDLSLEASSGSAAVRLDGVKTRFLQAGSVKDTAKWEREIQAALREADLANSKRFRMFRPQSQQQVPRSATSSPPPPSSVGSQPATPTNYDPTSIQALILSQGPPINHERTSKKRHRKSHAETAEERPTKRIRRHRFQWNADYDELARDASVIIRARCRQANRLDWAAFEQVFPAVLRNTVRQHLDGIKETPGNEAYLRRLEDAWYDLWLKHRGTADLPDDNVESPSNFDLIKHIEFLRAHIDKNALRVGFDHAVTLPEDVVSLEKAYDITENEPTAPLWDYMWNALIEEGREKKMKTMPFSKFPEEFPGIYPTEPDEIVLAESALKMAMGTPPEHYDSVQASALLKSRGDAQISAAIQGLLLRGVLSKTQRDPSKHKPGRQLKISENNQNAIGGNIAREVFQDSTALLEAIDPNDNSWHEWPLTATDGDCATLIQLVSENKVVFNVDTSVPQTARIALDWNSKKADDDQIETAISVRYHSIDLRQDVSDKDFGVQKLETSSEVQVAPAELSGDHGRSSENKDACCGLVSQGLVDCIACLHGAWWRLRNSLDGDIQSDAGWLIEMVKERGAEGLSKNELTALSETRASRIPRLVSLLTEGSIPQLYWTGYETPVLVSAYFIGKWSVTTCGDTVTYVFPRRWLDIRGIKVPDYWQAALRAVVGLVVFRPGISQAEIRWRLRAVYDSQEINEILNVLQSEDYLEARYTFSSDWLEEGVIVPMTNDEERQVQWVLGSRPWYQI</sequence>
<evidence type="ECO:0000259" key="8">
    <source>
        <dbReference type="Pfam" id="PF04182"/>
    </source>
</evidence>
<dbReference type="InParanoid" id="A0A409VEL0"/>
<accession>A0A409VEL0</accession>
<reference evidence="10 11" key="1">
    <citation type="journal article" date="2018" name="Evol. Lett.">
        <title>Horizontal gene cluster transfer increased hallucinogenic mushroom diversity.</title>
        <authorList>
            <person name="Reynolds H.T."/>
            <person name="Vijayakumar V."/>
            <person name="Gluck-Thaler E."/>
            <person name="Korotkin H.B."/>
            <person name="Matheny P.B."/>
            <person name="Slot J.C."/>
        </authorList>
    </citation>
    <scope>NUCLEOTIDE SEQUENCE [LARGE SCALE GENOMIC DNA]</scope>
    <source>
        <strain evidence="10 11">2629</strain>
    </source>
</reference>
<evidence type="ECO:0000313" key="11">
    <source>
        <dbReference type="Proteomes" id="UP000284842"/>
    </source>
</evidence>
<comment type="caution">
    <text evidence="10">The sequence shown here is derived from an EMBL/GenBank/DDBJ whole genome shotgun (WGS) entry which is preliminary data.</text>
</comment>
<dbReference type="InterPro" id="IPR046488">
    <property type="entry name" value="Sfc3/Tfc3_C"/>
</dbReference>
<organism evidence="10 11">
    <name type="scientific">Panaeolus cyanescens</name>
    <dbReference type="NCBI Taxonomy" id="181874"/>
    <lineage>
        <taxon>Eukaryota</taxon>
        <taxon>Fungi</taxon>
        <taxon>Dikarya</taxon>
        <taxon>Basidiomycota</taxon>
        <taxon>Agaricomycotina</taxon>
        <taxon>Agaricomycetes</taxon>
        <taxon>Agaricomycetidae</taxon>
        <taxon>Agaricales</taxon>
        <taxon>Agaricineae</taxon>
        <taxon>Galeropsidaceae</taxon>
        <taxon>Panaeolus</taxon>
    </lineage>
</organism>
<dbReference type="STRING" id="181874.A0A409VEL0"/>
<keyword evidence="6" id="KW-0175">Coiled coil</keyword>
<feature type="domain" description="B-block binding subunit of TFIIIC" evidence="8">
    <location>
        <begin position="148"/>
        <end position="213"/>
    </location>
</feature>
<feature type="domain" description="Transcription factor tau subunit sfc3/Tfc3 C-terminal" evidence="9">
    <location>
        <begin position="1379"/>
        <end position="1727"/>
    </location>
</feature>
<evidence type="ECO:0000259" key="9">
    <source>
        <dbReference type="Pfam" id="PF20222"/>
    </source>
</evidence>
<evidence type="ECO:0000256" key="2">
    <source>
        <dbReference type="ARBA" id="ARBA00022553"/>
    </source>
</evidence>
<dbReference type="GO" id="GO:0003677">
    <property type="term" value="F:DNA binding"/>
    <property type="evidence" value="ECO:0007669"/>
    <property type="project" value="UniProtKB-KW"/>
</dbReference>
<evidence type="ECO:0000256" key="3">
    <source>
        <dbReference type="ARBA" id="ARBA00023125"/>
    </source>
</evidence>
<dbReference type="FunCoup" id="A0A409VEL0">
    <property type="interactions" value="5"/>
</dbReference>
<dbReference type="InterPro" id="IPR036390">
    <property type="entry name" value="WH_DNA-bd_sf"/>
</dbReference>
<feature type="compositionally biased region" description="Basic and acidic residues" evidence="7">
    <location>
        <begin position="1366"/>
        <end position="1375"/>
    </location>
</feature>
<feature type="coiled-coil region" evidence="6">
    <location>
        <begin position="1193"/>
        <end position="1220"/>
    </location>
</feature>
<feature type="compositionally biased region" description="Basic residues" evidence="7">
    <location>
        <begin position="588"/>
        <end position="599"/>
    </location>
</feature>
<dbReference type="InterPro" id="IPR035625">
    <property type="entry name" value="Tfc3-like_eWH"/>
</dbReference>